<evidence type="ECO:0000313" key="2">
    <source>
        <dbReference type="Proteomes" id="UP000215914"/>
    </source>
</evidence>
<dbReference type="InParanoid" id="A0A251V0J0"/>
<dbReference type="Proteomes" id="UP000215914">
    <property type="component" value="Chromosome 4"/>
</dbReference>
<sequence>MLCAYMRVGYRAAGDPPPPREAHLVSAINNPVYISLLAPRCILWELAVWEAGVVMGQDTRNRNTRLMVFTCGL</sequence>
<protein>
    <submittedName>
        <fullName evidence="1">Uncharacterized protein</fullName>
    </submittedName>
</protein>
<dbReference type="AlphaFoldDB" id="A0A251V0J0"/>
<proteinExistence type="predicted"/>
<gene>
    <name evidence="1" type="ORF">HannXRQ_Chr04g0118951</name>
</gene>
<accession>A0A251V0J0</accession>
<organism evidence="1 2">
    <name type="scientific">Helianthus annuus</name>
    <name type="common">Common sunflower</name>
    <dbReference type="NCBI Taxonomy" id="4232"/>
    <lineage>
        <taxon>Eukaryota</taxon>
        <taxon>Viridiplantae</taxon>
        <taxon>Streptophyta</taxon>
        <taxon>Embryophyta</taxon>
        <taxon>Tracheophyta</taxon>
        <taxon>Spermatophyta</taxon>
        <taxon>Magnoliopsida</taxon>
        <taxon>eudicotyledons</taxon>
        <taxon>Gunneridae</taxon>
        <taxon>Pentapetalae</taxon>
        <taxon>asterids</taxon>
        <taxon>campanulids</taxon>
        <taxon>Asterales</taxon>
        <taxon>Asteraceae</taxon>
        <taxon>Asteroideae</taxon>
        <taxon>Heliantheae alliance</taxon>
        <taxon>Heliantheae</taxon>
        <taxon>Helianthus</taxon>
    </lineage>
</organism>
<name>A0A251V0J0_HELAN</name>
<keyword evidence="2" id="KW-1185">Reference proteome</keyword>
<dbReference type="EMBL" id="CM007893">
    <property type="protein sequence ID" value="OTG29137.1"/>
    <property type="molecule type" value="Genomic_DNA"/>
</dbReference>
<evidence type="ECO:0000313" key="1">
    <source>
        <dbReference type="EMBL" id="OTG29137.1"/>
    </source>
</evidence>
<reference evidence="2" key="1">
    <citation type="journal article" date="2017" name="Nature">
        <title>The sunflower genome provides insights into oil metabolism, flowering and Asterid evolution.</title>
        <authorList>
            <person name="Badouin H."/>
            <person name="Gouzy J."/>
            <person name="Grassa C.J."/>
            <person name="Murat F."/>
            <person name="Staton S.E."/>
            <person name="Cottret L."/>
            <person name="Lelandais-Briere C."/>
            <person name="Owens G.L."/>
            <person name="Carrere S."/>
            <person name="Mayjonade B."/>
            <person name="Legrand L."/>
            <person name="Gill N."/>
            <person name="Kane N.C."/>
            <person name="Bowers J.E."/>
            <person name="Hubner S."/>
            <person name="Bellec A."/>
            <person name="Berard A."/>
            <person name="Berges H."/>
            <person name="Blanchet N."/>
            <person name="Boniface M.C."/>
            <person name="Brunel D."/>
            <person name="Catrice O."/>
            <person name="Chaidir N."/>
            <person name="Claudel C."/>
            <person name="Donnadieu C."/>
            <person name="Faraut T."/>
            <person name="Fievet G."/>
            <person name="Helmstetter N."/>
            <person name="King M."/>
            <person name="Knapp S.J."/>
            <person name="Lai Z."/>
            <person name="Le Paslier M.C."/>
            <person name="Lippi Y."/>
            <person name="Lorenzon L."/>
            <person name="Mandel J.R."/>
            <person name="Marage G."/>
            <person name="Marchand G."/>
            <person name="Marquand E."/>
            <person name="Bret-Mestries E."/>
            <person name="Morien E."/>
            <person name="Nambeesan S."/>
            <person name="Nguyen T."/>
            <person name="Pegot-Espagnet P."/>
            <person name="Pouilly N."/>
            <person name="Raftis F."/>
            <person name="Sallet E."/>
            <person name="Schiex T."/>
            <person name="Thomas J."/>
            <person name="Vandecasteele C."/>
            <person name="Vares D."/>
            <person name="Vear F."/>
            <person name="Vautrin S."/>
            <person name="Crespi M."/>
            <person name="Mangin B."/>
            <person name="Burke J.M."/>
            <person name="Salse J."/>
            <person name="Munos S."/>
            <person name="Vincourt P."/>
            <person name="Rieseberg L.H."/>
            <person name="Langlade N.B."/>
        </authorList>
    </citation>
    <scope>NUCLEOTIDE SEQUENCE [LARGE SCALE GENOMIC DNA]</scope>
    <source>
        <strain evidence="2">cv. SF193</strain>
    </source>
</reference>